<dbReference type="PRINTS" id="PR00355">
    <property type="entry name" value="ADRENODOXIN"/>
</dbReference>
<protein>
    <submittedName>
        <fullName evidence="8">Ferredoxin</fullName>
    </submittedName>
</protein>
<proteinExistence type="inferred from homology"/>
<dbReference type="PANTHER" id="PTHR23426">
    <property type="entry name" value="FERREDOXIN/ADRENODOXIN"/>
    <property type="match status" value="1"/>
</dbReference>
<dbReference type="EMBL" id="CP030850">
    <property type="protein sequence ID" value="AXE17797.1"/>
    <property type="molecule type" value="Genomic_DNA"/>
</dbReference>
<dbReference type="AlphaFoldDB" id="A0A344TGM6"/>
<reference evidence="8 9" key="1">
    <citation type="submission" date="2018-07" db="EMBL/GenBank/DDBJ databases">
        <title>Genome sequencing of Runella.</title>
        <authorList>
            <person name="Baek M.-G."/>
            <person name="Yi H."/>
        </authorList>
    </citation>
    <scope>NUCLEOTIDE SEQUENCE [LARGE SCALE GENOMIC DNA]</scope>
    <source>
        <strain evidence="8 9">HYN0085</strain>
    </source>
</reference>
<dbReference type="Proteomes" id="UP000251993">
    <property type="component" value="Chromosome"/>
</dbReference>
<evidence type="ECO:0000256" key="3">
    <source>
        <dbReference type="ARBA" id="ARBA00022723"/>
    </source>
</evidence>
<keyword evidence="5" id="KW-0411">Iron-sulfur</keyword>
<evidence type="ECO:0000259" key="7">
    <source>
        <dbReference type="PROSITE" id="PS51085"/>
    </source>
</evidence>
<keyword evidence="9" id="KW-1185">Reference proteome</keyword>
<dbReference type="PROSITE" id="PS51085">
    <property type="entry name" value="2FE2S_FER_2"/>
    <property type="match status" value="1"/>
</dbReference>
<accession>A0A344TGM6</accession>
<dbReference type="Pfam" id="PF00111">
    <property type="entry name" value="Fer2"/>
    <property type="match status" value="1"/>
</dbReference>
<dbReference type="GO" id="GO:0051537">
    <property type="term" value="F:2 iron, 2 sulfur cluster binding"/>
    <property type="evidence" value="ECO:0007669"/>
    <property type="project" value="UniProtKB-KW"/>
</dbReference>
<evidence type="ECO:0000313" key="8">
    <source>
        <dbReference type="EMBL" id="AXE17797.1"/>
    </source>
</evidence>
<dbReference type="OrthoDB" id="9799640at2"/>
<dbReference type="InterPro" id="IPR001041">
    <property type="entry name" value="2Fe-2S_ferredoxin-type"/>
</dbReference>
<keyword evidence="2" id="KW-0001">2Fe-2S</keyword>
<dbReference type="InterPro" id="IPR012675">
    <property type="entry name" value="Beta-grasp_dom_sf"/>
</dbReference>
<evidence type="ECO:0000313" key="9">
    <source>
        <dbReference type="Proteomes" id="UP000251993"/>
    </source>
</evidence>
<keyword evidence="4" id="KW-0408">Iron</keyword>
<dbReference type="Gene3D" id="3.10.20.30">
    <property type="match status" value="1"/>
</dbReference>
<keyword evidence="3" id="KW-0479">Metal-binding</keyword>
<gene>
    <name evidence="8" type="ORF">DR864_08635</name>
</gene>
<dbReference type="GO" id="GO:0140647">
    <property type="term" value="P:P450-containing electron transport chain"/>
    <property type="evidence" value="ECO:0007669"/>
    <property type="project" value="InterPro"/>
</dbReference>
<dbReference type="SUPFAM" id="SSF54292">
    <property type="entry name" value="2Fe-2S ferredoxin-like"/>
    <property type="match status" value="1"/>
</dbReference>
<evidence type="ECO:0000256" key="2">
    <source>
        <dbReference type="ARBA" id="ARBA00022714"/>
    </source>
</evidence>
<comment type="similarity">
    <text evidence="1">Belongs to the adrenodoxin/putidaredoxin family.</text>
</comment>
<evidence type="ECO:0000256" key="1">
    <source>
        <dbReference type="ARBA" id="ARBA00010914"/>
    </source>
</evidence>
<evidence type="ECO:0000256" key="5">
    <source>
        <dbReference type="ARBA" id="ARBA00023014"/>
    </source>
</evidence>
<dbReference type="RefSeq" id="WP_114066582.1">
    <property type="nucleotide sequence ID" value="NZ_CP030850.1"/>
</dbReference>
<dbReference type="CDD" id="cd00207">
    <property type="entry name" value="fer2"/>
    <property type="match status" value="1"/>
</dbReference>
<dbReference type="PANTHER" id="PTHR23426:SF65">
    <property type="entry name" value="FERREDOXIN-2, MITOCHONDRIAL"/>
    <property type="match status" value="1"/>
</dbReference>
<dbReference type="InterPro" id="IPR001055">
    <property type="entry name" value="Adrenodoxin-like"/>
</dbReference>
<dbReference type="GO" id="GO:0046872">
    <property type="term" value="F:metal ion binding"/>
    <property type="evidence" value="ECO:0007669"/>
    <property type="project" value="UniProtKB-KW"/>
</dbReference>
<dbReference type="InterPro" id="IPR036010">
    <property type="entry name" value="2Fe-2S_ferredoxin-like_sf"/>
</dbReference>
<organism evidence="8 9">
    <name type="scientific">Runella rosea</name>
    <dbReference type="NCBI Taxonomy" id="2259595"/>
    <lineage>
        <taxon>Bacteria</taxon>
        <taxon>Pseudomonadati</taxon>
        <taxon>Bacteroidota</taxon>
        <taxon>Cytophagia</taxon>
        <taxon>Cytophagales</taxon>
        <taxon>Spirosomataceae</taxon>
        <taxon>Runella</taxon>
    </lineage>
</organism>
<name>A0A344TGM6_9BACT</name>
<comment type="cofactor">
    <cofactor evidence="6">
        <name>[2Fe-2S] cluster</name>
        <dbReference type="ChEBI" id="CHEBI:190135"/>
    </cofactor>
</comment>
<dbReference type="KEGG" id="run:DR864_08635"/>
<evidence type="ECO:0000256" key="6">
    <source>
        <dbReference type="ARBA" id="ARBA00034078"/>
    </source>
</evidence>
<evidence type="ECO:0000256" key="4">
    <source>
        <dbReference type="ARBA" id="ARBA00023004"/>
    </source>
</evidence>
<feature type="domain" description="2Fe-2S ferredoxin-type" evidence="7">
    <location>
        <begin position="1"/>
        <end position="105"/>
    </location>
</feature>
<dbReference type="GO" id="GO:0009055">
    <property type="term" value="F:electron transfer activity"/>
    <property type="evidence" value="ECO:0007669"/>
    <property type="project" value="TreeGrafter"/>
</dbReference>
<sequence>MIQFTIEDGIGERQTLEIPEGIGLNLMEVLKASEYNILATCGGMALCATCHVEILDGGDSLAPVSDAELDILDTLPSATSCSRLACQLRVDETMVGTTFKIRGEEH</sequence>